<dbReference type="PANTHER" id="PTHR34997">
    <property type="entry name" value="AM15"/>
    <property type="match status" value="1"/>
</dbReference>
<evidence type="ECO:0000256" key="2">
    <source>
        <dbReference type="ARBA" id="ARBA00023026"/>
    </source>
</evidence>
<name>S8AJ96_DACHA</name>
<sequence length="284" mass="30988">MPPTPTHSFIRTSTVATKTSTGSHSVTTTATSTCNGKIHKIIPTDTCQLISLQERINAFDLARVNHLDAFCQDFPISGSLCIPSSTICTPYVVGVGNDCTTIANAYNTSWTQILSWNPTLGPNCERIVSHISQVICVSPPGGGWINHHVPGTTKKPPMTDTTTTTFTNTIPITPISVLPTMTRPDIDKNYTIPFAPDTPRDCYDYIWETSNVTCSFISSFVPIALEKFWDLNPRLPRNTTCTIEPNMQYCIHYLPPEQSSPKSTSNPTNTNTSKPKSSTKGSGG</sequence>
<accession>S8AJ96</accession>
<proteinExistence type="predicted"/>
<evidence type="ECO:0000256" key="1">
    <source>
        <dbReference type="ARBA" id="ARBA00022669"/>
    </source>
</evidence>
<dbReference type="InterPro" id="IPR018392">
    <property type="entry name" value="LysM"/>
</dbReference>
<feature type="domain" description="LysM" evidence="4">
    <location>
        <begin position="89"/>
        <end position="137"/>
    </location>
</feature>
<feature type="region of interest" description="Disordered" evidence="3">
    <location>
        <begin position="254"/>
        <end position="284"/>
    </location>
</feature>
<gene>
    <name evidence="5" type="ORF">H072_3075</name>
</gene>
<feature type="domain" description="LysM" evidence="4">
    <location>
        <begin position="37"/>
        <end position="82"/>
    </location>
</feature>
<reference evidence="6" key="2">
    <citation type="submission" date="2013-04" db="EMBL/GenBank/DDBJ databases">
        <title>Genomic mechanisms accounting for the adaptation to parasitism in nematode-trapping fungi.</title>
        <authorList>
            <person name="Ahren D.G."/>
        </authorList>
    </citation>
    <scope>NUCLEOTIDE SEQUENCE [LARGE SCALE GENOMIC DNA]</scope>
    <source>
        <strain evidence="6">CBS 200.50</strain>
    </source>
</reference>
<dbReference type="OrthoDB" id="5985073at2759"/>
<dbReference type="Gene3D" id="3.10.350.10">
    <property type="entry name" value="LysM domain"/>
    <property type="match status" value="1"/>
</dbReference>
<dbReference type="STRING" id="1284197.S8AJ96"/>
<reference evidence="5 6" key="1">
    <citation type="journal article" date="2013" name="PLoS Genet.">
        <title>Genomic mechanisms accounting for the adaptation to parasitism in nematode-trapping fungi.</title>
        <authorList>
            <person name="Meerupati T."/>
            <person name="Andersson K.M."/>
            <person name="Friman E."/>
            <person name="Kumar D."/>
            <person name="Tunlid A."/>
            <person name="Ahren D."/>
        </authorList>
    </citation>
    <scope>NUCLEOTIDE SEQUENCE [LARGE SCALE GENOMIC DNA]</scope>
    <source>
        <strain evidence="5 6">CBS 200.50</strain>
    </source>
</reference>
<dbReference type="AlphaFoldDB" id="S8AJ96"/>
<dbReference type="Pfam" id="PF01476">
    <property type="entry name" value="LysM"/>
    <property type="match status" value="1"/>
</dbReference>
<evidence type="ECO:0000313" key="5">
    <source>
        <dbReference type="EMBL" id="EPS42984.1"/>
    </source>
</evidence>
<evidence type="ECO:0000259" key="4">
    <source>
        <dbReference type="PROSITE" id="PS51782"/>
    </source>
</evidence>
<dbReference type="CDD" id="cd00118">
    <property type="entry name" value="LysM"/>
    <property type="match status" value="1"/>
</dbReference>
<protein>
    <recommendedName>
        <fullName evidence="4">LysM domain-containing protein</fullName>
    </recommendedName>
</protein>
<feature type="compositionally biased region" description="Low complexity" evidence="3">
    <location>
        <begin position="259"/>
        <end position="284"/>
    </location>
</feature>
<evidence type="ECO:0000256" key="3">
    <source>
        <dbReference type="SAM" id="MobiDB-lite"/>
    </source>
</evidence>
<dbReference type="InterPro" id="IPR036779">
    <property type="entry name" value="LysM_dom_sf"/>
</dbReference>
<dbReference type="HOGENOM" id="CLU_980117_0_0_1"/>
<dbReference type="SUPFAM" id="SSF54106">
    <property type="entry name" value="LysM domain"/>
    <property type="match status" value="1"/>
</dbReference>
<evidence type="ECO:0000313" key="6">
    <source>
        <dbReference type="Proteomes" id="UP000015100"/>
    </source>
</evidence>
<dbReference type="GO" id="GO:0008061">
    <property type="term" value="F:chitin binding"/>
    <property type="evidence" value="ECO:0007669"/>
    <property type="project" value="UniProtKB-KW"/>
</dbReference>
<comment type="caution">
    <text evidence="5">The sequence shown here is derived from an EMBL/GenBank/DDBJ whole genome shotgun (WGS) entry which is preliminary data.</text>
</comment>
<dbReference type="Proteomes" id="UP000015100">
    <property type="component" value="Unassembled WGS sequence"/>
</dbReference>
<dbReference type="EMBL" id="AQGS01000095">
    <property type="protein sequence ID" value="EPS42984.1"/>
    <property type="molecule type" value="Genomic_DNA"/>
</dbReference>
<keyword evidence="2" id="KW-0843">Virulence</keyword>
<dbReference type="InterPro" id="IPR052210">
    <property type="entry name" value="LysM1-like"/>
</dbReference>
<dbReference type="PROSITE" id="PS51782">
    <property type="entry name" value="LYSM"/>
    <property type="match status" value="2"/>
</dbReference>
<organism evidence="5 6">
    <name type="scientific">Dactylellina haptotyla (strain CBS 200.50)</name>
    <name type="common">Nematode-trapping fungus</name>
    <name type="synonym">Monacrosporium haptotylum</name>
    <dbReference type="NCBI Taxonomy" id="1284197"/>
    <lineage>
        <taxon>Eukaryota</taxon>
        <taxon>Fungi</taxon>
        <taxon>Dikarya</taxon>
        <taxon>Ascomycota</taxon>
        <taxon>Pezizomycotina</taxon>
        <taxon>Orbiliomycetes</taxon>
        <taxon>Orbiliales</taxon>
        <taxon>Orbiliaceae</taxon>
        <taxon>Dactylellina</taxon>
    </lineage>
</organism>
<dbReference type="eggNOG" id="ENOG502SX4Z">
    <property type="taxonomic scope" value="Eukaryota"/>
</dbReference>
<keyword evidence="1" id="KW-0147">Chitin-binding</keyword>
<dbReference type="PANTHER" id="PTHR34997:SF1">
    <property type="entry name" value="PEPTIDOGLYCAN-BINDING LYSIN DOMAIN"/>
    <property type="match status" value="1"/>
</dbReference>
<keyword evidence="6" id="KW-1185">Reference proteome</keyword>